<sequence>MSGSDPAASPLILVIDTAAGRCAAALIESERVISAREECLERGHSERLFPLIEACLAEAGRACRDIGLIAVSTGPGNFTGARIGVAAARGLALSTGARAIGVDRLEALAEGRDGPVCVALNARGGALHIARFVNGALAGAAETLSPAAGADRAAGAAVIGDGASALIAAGGVGRAGGEGEEAALATIAGVALRKARAGDAPRPAPRYLRPVNAAPARDGPPAILP</sequence>
<dbReference type="SUPFAM" id="SSF53067">
    <property type="entry name" value="Actin-like ATPase domain"/>
    <property type="match status" value="1"/>
</dbReference>
<keyword evidence="3" id="KW-0808">Transferase</keyword>
<dbReference type="GO" id="GO:0016740">
    <property type="term" value="F:transferase activity"/>
    <property type="evidence" value="ECO:0007669"/>
    <property type="project" value="UniProtKB-KW"/>
</dbReference>
<dbReference type="PANTHER" id="PTHR11735">
    <property type="entry name" value="TRNA N6-ADENOSINE THREONYLCARBAMOYLTRANSFERASE"/>
    <property type="match status" value="1"/>
</dbReference>
<dbReference type="NCBIfam" id="TIGR03725">
    <property type="entry name" value="T6A_YeaZ"/>
    <property type="match status" value="1"/>
</dbReference>
<keyword evidence="4" id="KW-1185">Reference proteome</keyword>
<dbReference type="PANTHER" id="PTHR11735:SF11">
    <property type="entry name" value="TRNA THREONYLCARBAMOYLADENOSINE BIOSYNTHESIS PROTEIN TSAB"/>
    <property type="match status" value="1"/>
</dbReference>
<protein>
    <submittedName>
        <fullName evidence="3">tRNA (Adenosine(37)-N6)-threonylcarbamoyltransferase complex dimerization subunit type 1 TsaB</fullName>
    </submittedName>
</protein>
<proteinExistence type="predicted"/>
<dbReference type="AlphaFoldDB" id="A0A7M3T773"/>
<dbReference type="KEGG" id="hdh:G5B40_11265"/>
<name>A0A7M3T773_9RHOB</name>
<evidence type="ECO:0000313" key="3">
    <source>
        <dbReference type="EMBL" id="QIE57854.1"/>
    </source>
</evidence>
<dbReference type="InterPro" id="IPR022496">
    <property type="entry name" value="T6A_TsaB"/>
</dbReference>
<accession>A0A7M3T773</accession>
<evidence type="ECO:0000256" key="1">
    <source>
        <dbReference type="SAM" id="MobiDB-lite"/>
    </source>
</evidence>
<feature type="domain" description="Gcp-like" evidence="2">
    <location>
        <begin position="40"/>
        <end position="153"/>
    </location>
</feature>
<gene>
    <name evidence="3" type="primary">tsaB</name>
    <name evidence="3" type="ORF">G5B40_11265</name>
</gene>
<reference evidence="3 4" key="1">
    <citation type="submission" date="2020-02" db="EMBL/GenBank/DDBJ databases">
        <title>complete genome sequence of Rhodobacteraceae bacterium.</title>
        <authorList>
            <person name="Park J."/>
            <person name="Kim Y.-S."/>
            <person name="Kim K.-H."/>
        </authorList>
    </citation>
    <scope>NUCLEOTIDE SEQUENCE [LARGE SCALE GENOMIC DNA]</scope>
    <source>
        <strain evidence="3 4">RR4-56</strain>
    </source>
</reference>
<dbReference type="Pfam" id="PF00814">
    <property type="entry name" value="TsaD"/>
    <property type="match status" value="1"/>
</dbReference>
<dbReference type="GO" id="GO:0005829">
    <property type="term" value="C:cytosol"/>
    <property type="evidence" value="ECO:0007669"/>
    <property type="project" value="TreeGrafter"/>
</dbReference>
<organism evidence="3 4">
    <name type="scientific">Pikeienuella piscinae</name>
    <dbReference type="NCBI Taxonomy" id="2748098"/>
    <lineage>
        <taxon>Bacteria</taxon>
        <taxon>Pseudomonadati</taxon>
        <taxon>Pseudomonadota</taxon>
        <taxon>Alphaproteobacteria</taxon>
        <taxon>Rhodobacterales</taxon>
        <taxon>Paracoccaceae</taxon>
        <taxon>Pikeienuella</taxon>
    </lineage>
</organism>
<dbReference type="InterPro" id="IPR000905">
    <property type="entry name" value="Gcp-like_dom"/>
</dbReference>
<evidence type="ECO:0000313" key="4">
    <source>
        <dbReference type="Proteomes" id="UP000503336"/>
    </source>
</evidence>
<evidence type="ECO:0000259" key="2">
    <source>
        <dbReference type="Pfam" id="PF00814"/>
    </source>
</evidence>
<dbReference type="InterPro" id="IPR043129">
    <property type="entry name" value="ATPase_NBD"/>
</dbReference>
<dbReference type="Gene3D" id="3.30.420.40">
    <property type="match status" value="2"/>
</dbReference>
<dbReference type="Proteomes" id="UP000503336">
    <property type="component" value="Chromosome"/>
</dbReference>
<feature type="region of interest" description="Disordered" evidence="1">
    <location>
        <begin position="198"/>
        <end position="225"/>
    </location>
</feature>
<dbReference type="EMBL" id="CP049056">
    <property type="protein sequence ID" value="QIE57854.1"/>
    <property type="molecule type" value="Genomic_DNA"/>
</dbReference>
<dbReference type="GO" id="GO:0002949">
    <property type="term" value="P:tRNA threonylcarbamoyladenosine modification"/>
    <property type="evidence" value="ECO:0007669"/>
    <property type="project" value="InterPro"/>
</dbReference>